<dbReference type="PANTHER" id="PTHR46784:SF3">
    <property type="entry name" value="KILLER CELL LECTIN-LIKE RECEPTOR SUBFAMILY B MEMBER 1F"/>
    <property type="match status" value="1"/>
</dbReference>
<dbReference type="Pfam" id="PF00059">
    <property type="entry name" value="Lectin_C"/>
    <property type="match status" value="1"/>
</dbReference>
<dbReference type="OrthoDB" id="538816at2759"/>
<evidence type="ECO:0000256" key="5">
    <source>
        <dbReference type="ARBA" id="ARBA00022989"/>
    </source>
</evidence>
<dbReference type="RefSeq" id="NP_001078872.1">
    <property type="nucleotide sequence ID" value="NM_001085403.2"/>
</dbReference>
<gene>
    <name evidence="12" type="primary">Klrb1f</name>
    <name evidence="12" type="synonym">Klrb1c</name>
    <name evidence="10" type="ORF">rCG_29989</name>
</gene>
<dbReference type="SMR" id="A6IM28"/>
<evidence type="ECO:0000256" key="8">
    <source>
        <dbReference type="SAM" id="Phobius"/>
    </source>
</evidence>
<keyword evidence="4" id="KW-0735">Signal-anchor</keyword>
<sequence length="217" mass="24543">MDTSRVYGNVKTFRSPGHKQASFPSLSTDACRCPHWHHLALKLGCATLILLLLTLIGLSVFVRFLVQKPLIEKCSMAAQENGTEPTGRSAILECPRHWQPHRNKCLIISQISRPWAEGLVACSMKEATLLIIENEEELKFVQNILKGRQQLFFIGLNYVQTEMTWKWINGSVLKPNILRITGSEVENSCALISHTEVFSDSCSSDNHWICQKTLKHV</sequence>
<keyword evidence="2 8" id="KW-0812">Transmembrane</keyword>
<evidence type="ECO:0000256" key="4">
    <source>
        <dbReference type="ARBA" id="ARBA00022968"/>
    </source>
</evidence>
<evidence type="ECO:0000256" key="7">
    <source>
        <dbReference type="ARBA" id="ARBA00023157"/>
    </source>
</evidence>
<dbReference type="PANTHER" id="PTHR46784">
    <property type="entry name" value="KILLER CELL LECTIN-LIKE RECEPTOR SUBFAMILY B MEMBER 1"/>
    <property type="match status" value="1"/>
</dbReference>
<dbReference type="GeneID" id="683758"/>
<keyword evidence="7" id="KW-1015">Disulfide bond</keyword>
<dbReference type="CDD" id="cd03593">
    <property type="entry name" value="CLECT_NK_receptors_like"/>
    <property type="match status" value="1"/>
</dbReference>
<dbReference type="SMART" id="SM00034">
    <property type="entry name" value="CLECT"/>
    <property type="match status" value="1"/>
</dbReference>
<name>A6IM28_RAT</name>
<reference evidence="10 11" key="1">
    <citation type="submission" date="2005-09" db="EMBL/GenBank/DDBJ databases">
        <authorList>
            <person name="Mural R.J."/>
            <person name="Li P.W."/>
            <person name="Adams M.D."/>
            <person name="Amanatides P.G."/>
            <person name="Baden-Tillson H."/>
            <person name="Barnstead M."/>
            <person name="Chin S.H."/>
            <person name="Dew I."/>
            <person name="Evans C.A."/>
            <person name="Ferriera S."/>
            <person name="Flanigan M."/>
            <person name="Fosler C."/>
            <person name="Glodek A."/>
            <person name="Gu Z."/>
            <person name="Holt R.A."/>
            <person name="Jennings D."/>
            <person name="Kraft C.L."/>
            <person name="Lu F."/>
            <person name="Nguyen T."/>
            <person name="Nusskern D.R."/>
            <person name="Pfannkoch C.M."/>
            <person name="Sitter C."/>
            <person name="Sutton G.G."/>
            <person name="Venter J.C."/>
            <person name="Wang Z."/>
            <person name="Woodage T."/>
            <person name="Zheng X.H."/>
            <person name="Zhong F."/>
        </authorList>
    </citation>
    <scope>NUCLEOTIDE SEQUENCE [LARGE SCALE GENOMIC DNA]</scope>
    <source>
        <strain>BN</strain>
        <strain evidence="11">Sprague-Dawley</strain>
    </source>
</reference>
<dbReference type="SUPFAM" id="SSF56436">
    <property type="entry name" value="C-type lectin-like"/>
    <property type="match status" value="1"/>
</dbReference>
<dbReference type="GO" id="GO:0030246">
    <property type="term" value="F:carbohydrate binding"/>
    <property type="evidence" value="ECO:0007669"/>
    <property type="project" value="UniProtKB-KW"/>
</dbReference>
<proteinExistence type="predicted"/>
<dbReference type="InterPro" id="IPR016186">
    <property type="entry name" value="C-type_lectin-like/link_sf"/>
</dbReference>
<feature type="transmembrane region" description="Helical" evidence="8">
    <location>
        <begin position="46"/>
        <end position="66"/>
    </location>
</feature>
<keyword evidence="6 8" id="KW-0472">Membrane</keyword>
<feature type="domain" description="C-type lectin" evidence="9">
    <location>
        <begin position="101"/>
        <end position="211"/>
    </location>
</feature>
<dbReference type="EMBL" id="CH473964">
    <property type="protein sequence ID" value="EDM01761.1"/>
    <property type="molecule type" value="Genomic_DNA"/>
</dbReference>
<evidence type="ECO:0000256" key="2">
    <source>
        <dbReference type="ARBA" id="ARBA00022692"/>
    </source>
</evidence>
<evidence type="ECO:0000256" key="3">
    <source>
        <dbReference type="ARBA" id="ARBA00022734"/>
    </source>
</evidence>
<evidence type="ECO:0000313" key="12">
    <source>
        <dbReference type="RGD" id="1583336"/>
    </source>
</evidence>
<dbReference type="RGD" id="1583336">
    <property type="gene designation" value="Klrb1f"/>
</dbReference>
<dbReference type="OMA" id="CSMKEAT"/>
<dbReference type="CTD" id="232408"/>
<dbReference type="PROSITE" id="PS50041">
    <property type="entry name" value="C_TYPE_LECTIN_2"/>
    <property type="match status" value="1"/>
</dbReference>
<dbReference type="InterPro" id="IPR001304">
    <property type="entry name" value="C-type_lectin-like"/>
</dbReference>
<evidence type="ECO:0000313" key="10">
    <source>
        <dbReference type="EMBL" id="EDM01761.1"/>
    </source>
</evidence>
<dbReference type="InterPro" id="IPR051527">
    <property type="entry name" value="KLR_subfamily_B"/>
</dbReference>
<dbReference type="GO" id="GO:0016020">
    <property type="term" value="C:membrane"/>
    <property type="evidence" value="ECO:0007669"/>
    <property type="project" value="UniProtKB-SubCell"/>
</dbReference>
<evidence type="ECO:0000256" key="6">
    <source>
        <dbReference type="ARBA" id="ARBA00023136"/>
    </source>
</evidence>
<dbReference type="Gene3D" id="3.10.100.10">
    <property type="entry name" value="Mannose-Binding Protein A, subunit A"/>
    <property type="match status" value="1"/>
</dbReference>
<dbReference type="Proteomes" id="UP000234681">
    <property type="component" value="Chromosome 4"/>
</dbReference>
<comment type="subcellular location">
    <subcellularLocation>
        <location evidence="1">Membrane</location>
        <topology evidence="1">Single-pass type II membrane protein</topology>
    </subcellularLocation>
</comment>
<evidence type="ECO:0000259" key="9">
    <source>
        <dbReference type="PROSITE" id="PS50041"/>
    </source>
</evidence>
<dbReference type="InterPro" id="IPR016187">
    <property type="entry name" value="CTDL_fold"/>
</dbReference>
<dbReference type="KEGG" id="rno:683758"/>
<organism evidence="10 11">
    <name type="scientific">Rattus norvegicus</name>
    <name type="common">Rat</name>
    <dbReference type="NCBI Taxonomy" id="10116"/>
    <lineage>
        <taxon>Eukaryota</taxon>
        <taxon>Metazoa</taxon>
        <taxon>Chordata</taxon>
        <taxon>Craniata</taxon>
        <taxon>Vertebrata</taxon>
        <taxon>Euteleostomi</taxon>
        <taxon>Mammalia</taxon>
        <taxon>Eutheria</taxon>
        <taxon>Euarchontoglires</taxon>
        <taxon>Glires</taxon>
        <taxon>Rodentia</taxon>
        <taxon>Myomorpha</taxon>
        <taxon>Muroidea</taxon>
        <taxon>Muridae</taxon>
        <taxon>Murinae</taxon>
        <taxon>Rattus</taxon>
    </lineage>
</organism>
<accession>A6IM28</accession>
<dbReference type="AlphaFoldDB" id="A6IM28"/>
<keyword evidence="5 8" id="KW-1133">Transmembrane helix</keyword>
<evidence type="ECO:0000256" key="1">
    <source>
        <dbReference type="ARBA" id="ARBA00004606"/>
    </source>
</evidence>
<protein>
    <submittedName>
        <fullName evidence="10">RCG29989</fullName>
    </submittedName>
</protein>
<dbReference type="InterPro" id="IPR033992">
    <property type="entry name" value="NKR-like_CTLD"/>
</dbReference>
<keyword evidence="3" id="KW-0430">Lectin</keyword>
<evidence type="ECO:0000313" key="11">
    <source>
        <dbReference type="Proteomes" id="UP000234681"/>
    </source>
</evidence>